<keyword evidence="5" id="KW-0221">Differentiation</keyword>
<evidence type="ECO:0000256" key="12">
    <source>
        <dbReference type="SAM" id="Phobius"/>
    </source>
</evidence>
<keyword evidence="7" id="KW-0560">Oxidoreductase</keyword>
<evidence type="ECO:0000259" key="13">
    <source>
        <dbReference type="Pfam" id="PF02544"/>
    </source>
</evidence>
<evidence type="ECO:0000256" key="2">
    <source>
        <dbReference type="ARBA" id="ARBA00007742"/>
    </source>
</evidence>
<dbReference type="EC" id="1.3.1.22" evidence="3"/>
<evidence type="ECO:0000256" key="6">
    <source>
        <dbReference type="ARBA" id="ARBA00022989"/>
    </source>
</evidence>
<dbReference type="GO" id="GO:0047751">
    <property type="term" value="F:3-oxo-5-alpha-steroid 4-dehydrogenase (NADP+) activity"/>
    <property type="evidence" value="ECO:0007669"/>
    <property type="project" value="UniProtKB-EC"/>
</dbReference>
<evidence type="ECO:0000256" key="8">
    <source>
        <dbReference type="ARBA" id="ARBA00023136"/>
    </source>
</evidence>
<sequence length="258" mass="29533">DSPPPSRTMQCFPDLVVALSCGLVAFGALHLRSEMFKTLQYGKEEDRQEPGEEAGKESAKKPPRRHRVHLPTSCAWILMELPSIMVPTFLLVLRHPPRLAPLGCKLLGGMFCGHYFHRTFIYPFFRRGRPFPLHTVFAGILFCMFNGFLQSYYMIYCAEYPDDWCNDVRFTSGFLLFVLGMGINIHSDFLLRQLRKPGEFTYKIPQGGLFAYVSSANYFGEILEWFGYAIATWCLPAFAFAFCTVCILGPRACQCHRY</sequence>
<evidence type="ECO:0000256" key="10">
    <source>
        <dbReference type="ARBA" id="ARBA00049397"/>
    </source>
</evidence>
<comment type="similarity">
    <text evidence="2">Belongs to the steroid 5-alpha reductase family.</text>
</comment>
<evidence type="ECO:0000256" key="5">
    <source>
        <dbReference type="ARBA" id="ARBA00022928"/>
    </source>
</evidence>
<keyword evidence="15" id="KW-1185">Reference proteome</keyword>
<feature type="region of interest" description="Disordered" evidence="11">
    <location>
        <begin position="43"/>
        <end position="66"/>
    </location>
</feature>
<evidence type="ECO:0000313" key="14">
    <source>
        <dbReference type="Ensembl" id="ENSSMRP00000012892.1"/>
    </source>
</evidence>
<evidence type="ECO:0000256" key="4">
    <source>
        <dbReference type="ARBA" id="ARBA00022692"/>
    </source>
</evidence>
<dbReference type="PROSITE" id="PS50244">
    <property type="entry name" value="S5A_REDUCTASE"/>
    <property type="match status" value="1"/>
</dbReference>
<dbReference type="Gene3D" id="1.20.120.1630">
    <property type="match status" value="1"/>
</dbReference>
<feature type="transmembrane region" description="Helical" evidence="12">
    <location>
        <begin position="225"/>
        <end position="248"/>
    </location>
</feature>
<dbReference type="GO" id="GO:0006702">
    <property type="term" value="P:androgen biosynthetic process"/>
    <property type="evidence" value="ECO:0007669"/>
    <property type="project" value="Ensembl"/>
</dbReference>
<feature type="compositionally biased region" description="Basic and acidic residues" evidence="11">
    <location>
        <begin position="43"/>
        <end position="60"/>
    </location>
</feature>
<dbReference type="FunFam" id="1.20.120.1630:FF:000002">
    <property type="entry name" value="Steroid 5 alpha-reductase 1"/>
    <property type="match status" value="1"/>
</dbReference>
<evidence type="ECO:0000313" key="15">
    <source>
        <dbReference type="Proteomes" id="UP000694421"/>
    </source>
</evidence>
<keyword evidence="8 12" id="KW-0472">Membrane</keyword>
<dbReference type="GO" id="GO:0030539">
    <property type="term" value="P:male genitalia development"/>
    <property type="evidence" value="ECO:0007669"/>
    <property type="project" value="Ensembl"/>
</dbReference>
<dbReference type="InterPro" id="IPR001104">
    <property type="entry name" value="3-oxo-5_a-steroid_4-DH_C"/>
</dbReference>
<comment type="catalytic activity">
    <reaction evidence="10">
        <text>17beta-hydroxy-5alpha-androstan-3-one + NADP(+) = testosterone + NADPH + H(+)</text>
        <dbReference type="Rhea" id="RHEA:50820"/>
        <dbReference type="ChEBI" id="CHEBI:15378"/>
        <dbReference type="ChEBI" id="CHEBI:16330"/>
        <dbReference type="ChEBI" id="CHEBI:17347"/>
        <dbReference type="ChEBI" id="CHEBI:57783"/>
        <dbReference type="ChEBI" id="CHEBI:58349"/>
        <dbReference type="EC" id="1.3.1.22"/>
    </reaction>
    <physiologicalReaction direction="right-to-left" evidence="10">
        <dbReference type="Rhea" id="RHEA:50822"/>
    </physiologicalReaction>
</comment>
<evidence type="ECO:0000256" key="9">
    <source>
        <dbReference type="ARBA" id="ARBA00048292"/>
    </source>
</evidence>
<evidence type="ECO:0000256" key="7">
    <source>
        <dbReference type="ARBA" id="ARBA00023002"/>
    </source>
</evidence>
<dbReference type="PANTHER" id="PTHR10556:SF37">
    <property type="entry name" value="3-OXO-5-ALPHA-STEROID 4-DEHYDROGENASE 2"/>
    <property type="match status" value="1"/>
</dbReference>
<feature type="transmembrane region" description="Helical" evidence="12">
    <location>
        <begin position="12"/>
        <end position="31"/>
    </location>
</feature>
<dbReference type="PANTHER" id="PTHR10556">
    <property type="entry name" value="3-OXO-5-ALPHA-STEROID 4-DEHYDROGENASE"/>
    <property type="match status" value="1"/>
</dbReference>
<feature type="domain" description="3-oxo-5-alpha-steroid 4-dehydrogenase C-terminal" evidence="13">
    <location>
        <begin position="130"/>
        <end position="258"/>
    </location>
</feature>
<dbReference type="InterPro" id="IPR039357">
    <property type="entry name" value="SRD5A/TECR"/>
</dbReference>
<accession>A0A8D0C229</accession>
<dbReference type="GeneTree" id="ENSGT00950000182886"/>
<dbReference type="Pfam" id="PF02544">
    <property type="entry name" value="Steroid_dh"/>
    <property type="match status" value="1"/>
</dbReference>
<comment type="catalytic activity">
    <reaction evidence="9">
        <text>5alpha-pregnane-3,20-dione + NADP(+) = progesterone + NADPH + H(+)</text>
        <dbReference type="Rhea" id="RHEA:21952"/>
        <dbReference type="ChEBI" id="CHEBI:15378"/>
        <dbReference type="ChEBI" id="CHEBI:17026"/>
        <dbReference type="ChEBI" id="CHEBI:28952"/>
        <dbReference type="ChEBI" id="CHEBI:57783"/>
        <dbReference type="ChEBI" id="CHEBI:58349"/>
        <dbReference type="EC" id="1.3.1.22"/>
    </reaction>
    <physiologicalReaction direction="right-to-left" evidence="9">
        <dbReference type="Rhea" id="RHEA:21954"/>
    </physiologicalReaction>
</comment>
<dbReference type="OMA" id="PEEWYTD"/>
<dbReference type="Proteomes" id="UP000694421">
    <property type="component" value="Unplaced"/>
</dbReference>
<organism evidence="14 15">
    <name type="scientific">Salvator merianae</name>
    <name type="common">Argentine black and white tegu</name>
    <name type="synonym">Tupinambis merianae</name>
    <dbReference type="NCBI Taxonomy" id="96440"/>
    <lineage>
        <taxon>Eukaryota</taxon>
        <taxon>Metazoa</taxon>
        <taxon>Chordata</taxon>
        <taxon>Craniata</taxon>
        <taxon>Vertebrata</taxon>
        <taxon>Euteleostomi</taxon>
        <taxon>Lepidosauria</taxon>
        <taxon>Squamata</taxon>
        <taxon>Bifurcata</taxon>
        <taxon>Unidentata</taxon>
        <taxon>Episquamata</taxon>
        <taxon>Laterata</taxon>
        <taxon>Teiioidea</taxon>
        <taxon>Teiidae</taxon>
        <taxon>Salvator</taxon>
    </lineage>
</organism>
<keyword evidence="6 12" id="KW-1133">Transmembrane helix</keyword>
<name>A0A8D0C229_SALMN</name>
<dbReference type="GO" id="GO:0061370">
    <property type="term" value="P:testosterone biosynthetic process"/>
    <property type="evidence" value="ECO:0007669"/>
    <property type="project" value="Ensembl"/>
</dbReference>
<reference evidence="14" key="2">
    <citation type="submission" date="2025-09" db="UniProtKB">
        <authorList>
            <consortium name="Ensembl"/>
        </authorList>
    </citation>
    <scope>IDENTIFICATION</scope>
</reference>
<proteinExistence type="inferred from homology"/>
<keyword evidence="5" id="KW-0726">Sexual differentiation</keyword>
<dbReference type="AlphaFoldDB" id="A0A8D0C229"/>
<feature type="transmembrane region" description="Helical" evidence="12">
    <location>
        <begin position="136"/>
        <end position="156"/>
    </location>
</feature>
<feature type="transmembrane region" description="Helical" evidence="12">
    <location>
        <begin position="74"/>
        <end position="93"/>
    </location>
</feature>
<evidence type="ECO:0000256" key="11">
    <source>
        <dbReference type="SAM" id="MobiDB-lite"/>
    </source>
</evidence>
<evidence type="ECO:0000256" key="1">
    <source>
        <dbReference type="ARBA" id="ARBA00004154"/>
    </source>
</evidence>
<protein>
    <recommendedName>
        <fullName evidence="3">3-oxo-5alpha-steroid 4-dehydrogenase (NADP(+))</fullName>
        <ecNumber evidence="3">1.3.1.22</ecNumber>
    </recommendedName>
</protein>
<feature type="transmembrane region" description="Helical" evidence="12">
    <location>
        <begin position="168"/>
        <end position="191"/>
    </location>
</feature>
<dbReference type="Ensembl" id="ENSSMRT00000015025.1">
    <property type="protein sequence ID" value="ENSSMRP00000012892.1"/>
    <property type="gene ID" value="ENSSMRG00000010056.1"/>
</dbReference>
<comment type="subcellular location">
    <subcellularLocation>
        <location evidence="1">Microsome membrane</location>
        <topology evidence="1">Multi-pass membrane protein</topology>
    </subcellularLocation>
</comment>
<evidence type="ECO:0000256" key="3">
    <source>
        <dbReference type="ARBA" id="ARBA00012049"/>
    </source>
</evidence>
<keyword evidence="4 12" id="KW-0812">Transmembrane</keyword>
<reference evidence="14" key="1">
    <citation type="submission" date="2025-08" db="UniProtKB">
        <authorList>
            <consortium name="Ensembl"/>
        </authorList>
    </citation>
    <scope>IDENTIFICATION</scope>
</reference>
<dbReference type="GO" id="GO:0008584">
    <property type="term" value="P:male gonad development"/>
    <property type="evidence" value="ECO:0007669"/>
    <property type="project" value="Ensembl"/>
</dbReference>